<dbReference type="AlphaFoldDB" id="A0A2R4MBR5"/>
<accession>A0A2R4MBR5</accession>
<evidence type="ECO:0000313" key="3">
    <source>
        <dbReference type="Proteomes" id="UP000258927"/>
    </source>
</evidence>
<evidence type="ECO:0000256" key="1">
    <source>
        <dbReference type="SAM" id="Coils"/>
    </source>
</evidence>
<dbReference type="EMBL" id="CP021330">
    <property type="protein sequence ID" value="AVX03309.1"/>
    <property type="molecule type" value="Genomic_DNA"/>
</dbReference>
<evidence type="ECO:0000313" key="2">
    <source>
        <dbReference type="EMBL" id="AVX03309.1"/>
    </source>
</evidence>
<name>A0A2R4MBR5_9HYPH</name>
<sequence>MDEDVSPSFKKGVVHELGVPLDDISIDELELRIEALKAEIKRLEASIEDKKSSKSAAESVFKF</sequence>
<keyword evidence="1" id="KW-0175">Coiled coil</keyword>
<feature type="coiled-coil region" evidence="1">
    <location>
        <begin position="26"/>
        <end position="53"/>
    </location>
</feature>
<dbReference type="STRING" id="1122213.GCA_000423365_02021"/>
<organism evidence="2 3">
    <name type="scientific">Maritalea myrionectae</name>
    <dbReference type="NCBI Taxonomy" id="454601"/>
    <lineage>
        <taxon>Bacteria</taxon>
        <taxon>Pseudomonadati</taxon>
        <taxon>Pseudomonadota</taxon>
        <taxon>Alphaproteobacteria</taxon>
        <taxon>Hyphomicrobiales</taxon>
        <taxon>Devosiaceae</taxon>
        <taxon>Maritalea</taxon>
    </lineage>
</organism>
<dbReference type="Proteomes" id="UP000258927">
    <property type="component" value="Chromosome"/>
</dbReference>
<evidence type="ECO:0008006" key="4">
    <source>
        <dbReference type="Google" id="ProtNLM"/>
    </source>
</evidence>
<dbReference type="InterPro" id="IPR009579">
    <property type="entry name" value="DUF1192"/>
</dbReference>
<keyword evidence="3" id="KW-1185">Reference proteome</keyword>
<reference evidence="2 3" key="1">
    <citation type="submission" date="2017-05" db="EMBL/GenBank/DDBJ databases">
        <title>Genome Analysis of Maritalea myrionectae HL2708#5.</title>
        <authorList>
            <consortium name="Cotde Inc.-PKNU"/>
            <person name="Jang D."/>
            <person name="Oh H.-M."/>
        </authorList>
    </citation>
    <scope>NUCLEOTIDE SEQUENCE [LARGE SCALE GENOMIC DNA]</scope>
    <source>
        <strain evidence="2 3">HL2708#5</strain>
    </source>
</reference>
<protein>
    <recommendedName>
        <fullName evidence="4">DUF1192 domain-containing protein</fullName>
    </recommendedName>
</protein>
<gene>
    <name evidence="2" type="ORF">MXMO3_00777</name>
</gene>
<dbReference type="Pfam" id="PF06698">
    <property type="entry name" value="DUF1192"/>
    <property type="match status" value="1"/>
</dbReference>
<proteinExistence type="predicted"/>
<dbReference type="RefSeq" id="WP_117394999.1">
    <property type="nucleotide sequence ID" value="NZ_CP021330.1"/>
</dbReference>
<dbReference type="KEGG" id="mmyr:MXMO3_00777"/>